<dbReference type="AlphaFoldDB" id="A0AAX6MS65"/>
<name>A0AAX6MS65_9PEZI</name>
<accession>A0AAX6MS65</accession>
<dbReference type="SUPFAM" id="SSF81383">
    <property type="entry name" value="F-box domain"/>
    <property type="match status" value="1"/>
</dbReference>
<dbReference type="InterPro" id="IPR001810">
    <property type="entry name" value="F-box_dom"/>
</dbReference>
<proteinExistence type="predicted"/>
<keyword evidence="3" id="KW-1185">Reference proteome</keyword>
<dbReference type="CDD" id="cd09917">
    <property type="entry name" value="F-box_SF"/>
    <property type="match status" value="1"/>
</dbReference>
<protein>
    <recommendedName>
        <fullName evidence="1">F-box domain-containing protein</fullName>
    </recommendedName>
</protein>
<reference evidence="2 3" key="1">
    <citation type="journal article" date="2024" name="Front Chem Biol">
        <title>Unveiling the potential of Daldinia eschscholtzii MFLUCC 19-0629 through bioactivity and bioinformatics studies for enhanced sustainable agriculture production.</title>
        <authorList>
            <person name="Brooks S."/>
            <person name="Weaver J.A."/>
            <person name="Klomchit A."/>
            <person name="Alharthi S.A."/>
            <person name="Onlamun T."/>
            <person name="Nurani R."/>
            <person name="Vong T.K."/>
            <person name="Alberti F."/>
            <person name="Greco C."/>
        </authorList>
    </citation>
    <scope>NUCLEOTIDE SEQUENCE [LARGE SCALE GENOMIC DNA]</scope>
    <source>
        <strain evidence="2">MFLUCC 19-0629</strain>
    </source>
</reference>
<dbReference type="EMBL" id="JBANMG010000003">
    <property type="protein sequence ID" value="KAK6955273.1"/>
    <property type="molecule type" value="Genomic_DNA"/>
</dbReference>
<organism evidence="2 3">
    <name type="scientific">Daldinia eschscholtzii</name>
    <dbReference type="NCBI Taxonomy" id="292717"/>
    <lineage>
        <taxon>Eukaryota</taxon>
        <taxon>Fungi</taxon>
        <taxon>Dikarya</taxon>
        <taxon>Ascomycota</taxon>
        <taxon>Pezizomycotina</taxon>
        <taxon>Sordariomycetes</taxon>
        <taxon>Xylariomycetidae</taxon>
        <taxon>Xylariales</taxon>
        <taxon>Hypoxylaceae</taxon>
        <taxon>Daldinia</taxon>
    </lineage>
</organism>
<comment type="caution">
    <text evidence="2">The sequence shown here is derived from an EMBL/GenBank/DDBJ whole genome shotgun (WGS) entry which is preliminary data.</text>
</comment>
<dbReference type="InterPro" id="IPR036047">
    <property type="entry name" value="F-box-like_dom_sf"/>
</dbReference>
<evidence type="ECO:0000313" key="2">
    <source>
        <dbReference type="EMBL" id="KAK6955273.1"/>
    </source>
</evidence>
<dbReference type="PROSITE" id="PS50181">
    <property type="entry name" value="FBOX"/>
    <property type="match status" value="1"/>
</dbReference>
<evidence type="ECO:0000259" key="1">
    <source>
        <dbReference type="PROSITE" id="PS50181"/>
    </source>
</evidence>
<sequence>MHRQSRELDLRRRRLAAEAGRQRAAAARPLQVITTKPAPLSEADVAGLGRLATLPNEIIIMVFDSCSLRSLMRLERVNKAAKKFVSFLQDIDYIRETAKGIVQRAVSHYRKFMFTILKITAYHGLRYLLTTFTCETCGKPGSFRMIKVKVLCDECQNSKKQLEL</sequence>
<gene>
    <name evidence="2" type="ORF">Daesc_002905</name>
</gene>
<dbReference type="Proteomes" id="UP001369815">
    <property type="component" value="Unassembled WGS sequence"/>
</dbReference>
<evidence type="ECO:0000313" key="3">
    <source>
        <dbReference type="Proteomes" id="UP001369815"/>
    </source>
</evidence>
<feature type="domain" description="F-box" evidence="1">
    <location>
        <begin position="48"/>
        <end position="96"/>
    </location>
</feature>